<dbReference type="Pfam" id="PF00355">
    <property type="entry name" value="Rieske"/>
    <property type="match status" value="1"/>
</dbReference>
<keyword evidence="8" id="KW-0411">Iron-sulfur</keyword>
<evidence type="ECO:0000256" key="3">
    <source>
        <dbReference type="ARBA" id="ARBA00022714"/>
    </source>
</evidence>
<comment type="cofactor">
    <cofactor evidence="1">
        <name>FAD</name>
        <dbReference type="ChEBI" id="CHEBI:57692"/>
    </cofactor>
</comment>
<feature type="domain" description="Rieske" evidence="9">
    <location>
        <begin position="5"/>
        <end position="100"/>
    </location>
</feature>
<dbReference type="eggNOG" id="COG2146">
    <property type="taxonomic scope" value="Bacteria"/>
</dbReference>
<dbReference type="STRING" id="1183438.GKIL_0148"/>
<dbReference type="SUPFAM" id="SSF55424">
    <property type="entry name" value="FAD/NAD-linked reductases, dimerisation (C-terminal) domain"/>
    <property type="match status" value="1"/>
</dbReference>
<dbReference type="PANTHER" id="PTHR43557:SF2">
    <property type="entry name" value="RIESKE DOMAIN-CONTAINING PROTEIN-RELATED"/>
    <property type="match status" value="1"/>
</dbReference>
<gene>
    <name evidence="10" type="ORF">GKIL_0148</name>
</gene>
<dbReference type="InterPro" id="IPR028202">
    <property type="entry name" value="Reductase_C"/>
</dbReference>
<evidence type="ECO:0000259" key="9">
    <source>
        <dbReference type="PROSITE" id="PS51296"/>
    </source>
</evidence>
<dbReference type="SUPFAM" id="SSF50022">
    <property type="entry name" value="ISP domain"/>
    <property type="match status" value="1"/>
</dbReference>
<dbReference type="Pfam" id="PF07992">
    <property type="entry name" value="Pyr_redox_2"/>
    <property type="match status" value="1"/>
</dbReference>
<keyword evidence="3" id="KW-0001">2Fe-2S</keyword>
<dbReference type="OrthoDB" id="9781621at2"/>
<dbReference type="InterPro" id="IPR016156">
    <property type="entry name" value="FAD/NAD-linked_Rdtase_dimer_sf"/>
</dbReference>
<protein>
    <submittedName>
        <fullName evidence="10">FAD-dependent pyridine nucleotide-disulfide oxidoreductase</fullName>
    </submittedName>
</protein>
<dbReference type="InterPro" id="IPR036188">
    <property type="entry name" value="FAD/NAD-bd_sf"/>
</dbReference>
<dbReference type="Gene3D" id="3.50.50.60">
    <property type="entry name" value="FAD/NAD(P)-binding domain"/>
    <property type="match status" value="2"/>
</dbReference>
<dbReference type="GO" id="GO:0046872">
    <property type="term" value="F:metal ion binding"/>
    <property type="evidence" value="ECO:0007669"/>
    <property type="project" value="UniProtKB-KW"/>
</dbReference>
<evidence type="ECO:0000313" key="10">
    <source>
        <dbReference type="EMBL" id="AGY56395.1"/>
    </source>
</evidence>
<accession>U5QFE7</accession>
<evidence type="ECO:0000256" key="2">
    <source>
        <dbReference type="ARBA" id="ARBA00022630"/>
    </source>
</evidence>
<dbReference type="GO" id="GO:0005737">
    <property type="term" value="C:cytoplasm"/>
    <property type="evidence" value="ECO:0007669"/>
    <property type="project" value="TreeGrafter"/>
</dbReference>
<dbReference type="AlphaFoldDB" id="U5QFE7"/>
<dbReference type="PRINTS" id="PR00368">
    <property type="entry name" value="FADPNR"/>
</dbReference>
<dbReference type="CDD" id="cd03478">
    <property type="entry name" value="Rieske_AIFL_N"/>
    <property type="match status" value="1"/>
</dbReference>
<sequence length="535" mass="58359">MASIEVSISRSELSERQPKQIKVGDTDVLLVQVNGTVHALGAYCTHYGAPLAEGVVSEGHIVCPWHNACFALATGRQLEPPGLDSLEHYQTRSEGDAVIVSVPEGATGQCTPPMAKQDREADARTFVVLGTGAAGAAAVEMLRQEGFKGRIVFVGKEQAVPYDRTWLSKDYLMGKVEAEQMPLRSPDFYREHDIELHFGKAVSQVDAQTKTLHFEDGTSLIYDALLVATGGKPRQLSAPGADLGGVFTLRSFKDSQQILAMVKADMQVVVVGSSFIGMETASALRQRGANITVVSPEQVPFEPILGERIGRVFQQVHAEQGVAFRLGAKVARLEGESAVEAVVLEHGERLPAEMVIVGVGVAPATDLLSGVTLHEKDKSVLVDDYLLAADGLYAAGDIARYPDGKGGTLRIEHWRIAAQQGHTAARNMLGRAERFKAAPVFWTLQFEFPLRYVGHASEWDDILFDGEPEKRQFMAFFVRENRVVAVAASQRDTEMAAIEELARLDRLPPVERIRRGELNVLDYFRSATQPRGTSG</sequence>
<dbReference type="GO" id="GO:0004497">
    <property type="term" value="F:monooxygenase activity"/>
    <property type="evidence" value="ECO:0007669"/>
    <property type="project" value="UniProtKB-ARBA"/>
</dbReference>
<dbReference type="InterPro" id="IPR017941">
    <property type="entry name" value="Rieske_2Fe-2S"/>
</dbReference>
<dbReference type="KEGG" id="glj:GKIL_0148"/>
<dbReference type="Gene3D" id="3.30.390.30">
    <property type="match status" value="1"/>
</dbReference>
<dbReference type="SUPFAM" id="SSF51905">
    <property type="entry name" value="FAD/NAD(P)-binding domain"/>
    <property type="match status" value="2"/>
</dbReference>
<dbReference type="InterPro" id="IPR036922">
    <property type="entry name" value="Rieske_2Fe-2S_sf"/>
</dbReference>
<dbReference type="eggNOG" id="COG0446">
    <property type="taxonomic scope" value="Bacteria"/>
</dbReference>
<evidence type="ECO:0000256" key="4">
    <source>
        <dbReference type="ARBA" id="ARBA00022723"/>
    </source>
</evidence>
<dbReference type="Gene3D" id="2.102.10.10">
    <property type="entry name" value="Rieske [2Fe-2S] iron-sulphur domain"/>
    <property type="match status" value="1"/>
</dbReference>
<dbReference type="Pfam" id="PF14759">
    <property type="entry name" value="Reductase_C"/>
    <property type="match status" value="1"/>
</dbReference>
<dbReference type="RefSeq" id="WP_023171394.1">
    <property type="nucleotide sequence ID" value="NC_022600.1"/>
</dbReference>
<keyword evidence="5" id="KW-0274">FAD</keyword>
<keyword evidence="2" id="KW-0285">Flavoprotein</keyword>
<keyword evidence="11" id="KW-1185">Reference proteome</keyword>
<dbReference type="HOGENOM" id="CLU_003291_4_2_3"/>
<dbReference type="GO" id="GO:0051537">
    <property type="term" value="F:2 iron, 2 sulfur cluster binding"/>
    <property type="evidence" value="ECO:0007669"/>
    <property type="project" value="UniProtKB-KW"/>
</dbReference>
<dbReference type="GO" id="GO:0016651">
    <property type="term" value="F:oxidoreductase activity, acting on NAD(P)H"/>
    <property type="evidence" value="ECO:0007669"/>
    <property type="project" value="TreeGrafter"/>
</dbReference>
<dbReference type="GO" id="GO:0016705">
    <property type="term" value="F:oxidoreductase activity, acting on paired donors, with incorporation or reduction of molecular oxygen"/>
    <property type="evidence" value="ECO:0007669"/>
    <property type="project" value="UniProtKB-ARBA"/>
</dbReference>
<evidence type="ECO:0000256" key="8">
    <source>
        <dbReference type="ARBA" id="ARBA00023014"/>
    </source>
</evidence>
<dbReference type="InterPro" id="IPR050446">
    <property type="entry name" value="FAD-oxidoreductase/Apoptosis"/>
</dbReference>
<evidence type="ECO:0000256" key="6">
    <source>
        <dbReference type="ARBA" id="ARBA00023002"/>
    </source>
</evidence>
<name>U5QFE7_GLOK1</name>
<dbReference type="EMBL" id="CP003587">
    <property type="protein sequence ID" value="AGY56395.1"/>
    <property type="molecule type" value="Genomic_DNA"/>
</dbReference>
<keyword evidence="6" id="KW-0560">Oxidoreductase</keyword>
<dbReference type="PRINTS" id="PR00411">
    <property type="entry name" value="PNDRDTASEI"/>
</dbReference>
<dbReference type="PANTHER" id="PTHR43557">
    <property type="entry name" value="APOPTOSIS-INDUCING FACTOR 1"/>
    <property type="match status" value="1"/>
</dbReference>
<dbReference type="Proteomes" id="UP000017396">
    <property type="component" value="Chromosome"/>
</dbReference>
<dbReference type="PROSITE" id="PS51296">
    <property type="entry name" value="RIESKE"/>
    <property type="match status" value="1"/>
</dbReference>
<evidence type="ECO:0000256" key="5">
    <source>
        <dbReference type="ARBA" id="ARBA00022827"/>
    </source>
</evidence>
<keyword evidence="7" id="KW-0408">Iron</keyword>
<reference evidence="10 11" key="1">
    <citation type="journal article" date="2013" name="PLoS ONE">
        <title>Cultivation and Complete Genome Sequencing of Gloeobacter kilaueensis sp. nov., from a Lava Cave in Kilauea Caldera, Hawai'i.</title>
        <authorList>
            <person name="Saw J.H."/>
            <person name="Schatz M."/>
            <person name="Brown M.V."/>
            <person name="Kunkel D.D."/>
            <person name="Foster J.S."/>
            <person name="Shick H."/>
            <person name="Christensen S."/>
            <person name="Hou S."/>
            <person name="Wan X."/>
            <person name="Donachie S.P."/>
        </authorList>
    </citation>
    <scope>NUCLEOTIDE SEQUENCE [LARGE SCALE GENOMIC DNA]</scope>
    <source>
        <strain evidence="11">JS</strain>
    </source>
</reference>
<keyword evidence="4" id="KW-0479">Metal-binding</keyword>
<proteinExistence type="predicted"/>
<evidence type="ECO:0000256" key="7">
    <source>
        <dbReference type="ARBA" id="ARBA00023004"/>
    </source>
</evidence>
<evidence type="ECO:0000256" key="1">
    <source>
        <dbReference type="ARBA" id="ARBA00001974"/>
    </source>
</evidence>
<dbReference type="InterPro" id="IPR023753">
    <property type="entry name" value="FAD/NAD-binding_dom"/>
</dbReference>
<organism evidence="10 11">
    <name type="scientific">Gloeobacter kilaueensis (strain ATCC BAA-2537 / CCAP 1431/1 / ULC 316 / JS1)</name>
    <dbReference type="NCBI Taxonomy" id="1183438"/>
    <lineage>
        <taxon>Bacteria</taxon>
        <taxon>Bacillati</taxon>
        <taxon>Cyanobacteriota</taxon>
        <taxon>Cyanophyceae</taxon>
        <taxon>Gloeobacterales</taxon>
        <taxon>Gloeobacteraceae</taxon>
        <taxon>Gloeobacter</taxon>
    </lineage>
</organism>
<evidence type="ECO:0000313" key="11">
    <source>
        <dbReference type="Proteomes" id="UP000017396"/>
    </source>
</evidence>